<dbReference type="EMBL" id="JAUIZM010000002">
    <property type="protein sequence ID" value="KAK1399507.1"/>
    <property type="molecule type" value="Genomic_DNA"/>
</dbReference>
<evidence type="ECO:0000313" key="2">
    <source>
        <dbReference type="EMBL" id="KAK1399507.1"/>
    </source>
</evidence>
<feature type="compositionally biased region" description="Polar residues" evidence="1">
    <location>
        <begin position="572"/>
        <end position="587"/>
    </location>
</feature>
<evidence type="ECO:0000313" key="3">
    <source>
        <dbReference type="Proteomes" id="UP001237642"/>
    </source>
</evidence>
<protein>
    <submittedName>
        <fullName evidence="2">Uncharacterized protein</fullName>
    </submittedName>
</protein>
<sequence>MCVGGFAFDNLSLTDTHICISSDVSSHAVCINAVSSHQSMNRNLIANTMVEIPFKKRRFWYNSVAPSGQTSLQSPKEHNSSEHLGEPEQILRSTSRKSLSEFGVIHGSVAAMSAAGTSEVKNARNVEIPVAIVPMDETVASLEPDCLVKAESVNRPGLLVQVDSLTQSTNIHSDKNDGALGKSIPQKTDRLHWDLNIMMDEWEKPYAEIVDQQISNSEYVTNGGIQNGKVASDPDSKPNIEDPQSMLLETKGPDSERNMLQVSSGLINTEKTCAVFETQDLTMVINMNDLNNNLRLDRNECEFIEEKNNTANIPLQYDKDMTRTPAAVLCKLSSQSDTTEKSGSVSFGKPSIGEPACYVDSMKDEGSEDLKINSEKVPKLTSEDLSSGCRNSNFSGNNMDHVISVECMSNLQSGYDSPIEDGELREPDAYFWKNNEVNSSETGQLDNELVGTDYIDAFENNYKNENQLWDHPDDANTEGQDGELNDNGSQTREFGAGKYRKKLPSYYGPIQRNNFPFMQRQRKNENNGCEVGFPVTYQESRSYNPHSYRYSKDQDHSRLRRVNSGPAARGTDMSSYDNRQFSDNFSNDIYRPSTRKRLPADRDDSNDSYTRAPPLRSKKKRNKKKKYGFYQQRGMKAPKENYNERLPDKYSSRMDHKSFTNFNQAAHITRPYRKSQSESSLCSPTYALNEQGQGSSGSVSRHSQRQGNHVDPRRLKSDGNSRFLARYERNSQVVTTGRECSFQNSDLDRNIHHAKFKKYQA</sequence>
<feature type="compositionally biased region" description="Basic and acidic residues" evidence="1">
    <location>
        <begin position="708"/>
        <end position="726"/>
    </location>
</feature>
<dbReference type="PANTHER" id="PTHR34536">
    <property type="entry name" value="DENTIN SIALOPHOSPHOPROTEIN-LIKE PROTEIN"/>
    <property type="match status" value="1"/>
</dbReference>
<dbReference type="AlphaFoldDB" id="A0AAD8JBT6"/>
<comment type="caution">
    <text evidence="2">The sequence shown here is derived from an EMBL/GenBank/DDBJ whole genome shotgun (WGS) entry which is preliminary data.</text>
</comment>
<dbReference type="Proteomes" id="UP001237642">
    <property type="component" value="Unassembled WGS sequence"/>
</dbReference>
<feature type="region of interest" description="Disordered" evidence="1">
    <location>
        <begin position="466"/>
        <end position="494"/>
    </location>
</feature>
<feature type="compositionally biased region" description="Basic and acidic residues" evidence="1">
    <location>
        <begin position="637"/>
        <end position="658"/>
    </location>
</feature>
<feature type="compositionally biased region" description="Polar residues" evidence="1">
    <location>
        <begin position="677"/>
        <end position="707"/>
    </location>
</feature>
<feature type="region of interest" description="Disordered" evidence="1">
    <location>
        <begin position="67"/>
        <end position="92"/>
    </location>
</feature>
<organism evidence="2 3">
    <name type="scientific">Heracleum sosnowskyi</name>
    <dbReference type="NCBI Taxonomy" id="360622"/>
    <lineage>
        <taxon>Eukaryota</taxon>
        <taxon>Viridiplantae</taxon>
        <taxon>Streptophyta</taxon>
        <taxon>Embryophyta</taxon>
        <taxon>Tracheophyta</taxon>
        <taxon>Spermatophyta</taxon>
        <taxon>Magnoliopsida</taxon>
        <taxon>eudicotyledons</taxon>
        <taxon>Gunneridae</taxon>
        <taxon>Pentapetalae</taxon>
        <taxon>asterids</taxon>
        <taxon>campanulids</taxon>
        <taxon>Apiales</taxon>
        <taxon>Apiaceae</taxon>
        <taxon>Apioideae</taxon>
        <taxon>apioid superclade</taxon>
        <taxon>Tordylieae</taxon>
        <taxon>Tordyliinae</taxon>
        <taxon>Heracleum</taxon>
    </lineage>
</organism>
<name>A0AAD8JBT6_9APIA</name>
<feature type="region of interest" description="Disordered" evidence="1">
    <location>
        <begin position="540"/>
        <end position="726"/>
    </location>
</feature>
<accession>A0AAD8JBT6</accession>
<dbReference type="PANTHER" id="PTHR34536:SF6">
    <property type="entry name" value="DENTIN SIALOPHOSPHOPROTEIN-LIKE PROTEIN"/>
    <property type="match status" value="1"/>
</dbReference>
<reference evidence="2" key="1">
    <citation type="submission" date="2023-02" db="EMBL/GenBank/DDBJ databases">
        <title>Genome of toxic invasive species Heracleum sosnowskyi carries increased number of genes despite the absence of recent whole-genome duplications.</title>
        <authorList>
            <person name="Schelkunov M."/>
            <person name="Shtratnikova V."/>
            <person name="Makarenko M."/>
            <person name="Klepikova A."/>
            <person name="Omelchenko D."/>
            <person name="Novikova G."/>
            <person name="Obukhova E."/>
            <person name="Bogdanov V."/>
            <person name="Penin A."/>
            <person name="Logacheva M."/>
        </authorList>
    </citation>
    <scope>NUCLEOTIDE SEQUENCE</scope>
    <source>
        <strain evidence="2">Hsosn_3</strain>
        <tissue evidence="2">Leaf</tissue>
    </source>
</reference>
<proteinExistence type="predicted"/>
<gene>
    <name evidence="2" type="ORF">POM88_009370</name>
</gene>
<evidence type="ECO:0000256" key="1">
    <source>
        <dbReference type="SAM" id="MobiDB-lite"/>
    </source>
</evidence>
<keyword evidence="3" id="KW-1185">Reference proteome</keyword>
<feature type="compositionally biased region" description="Basic and acidic residues" evidence="1">
    <location>
        <begin position="75"/>
        <end position="86"/>
    </location>
</feature>
<feature type="compositionally biased region" description="Basic residues" evidence="1">
    <location>
        <begin position="616"/>
        <end position="627"/>
    </location>
</feature>
<reference evidence="2" key="2">
    <citation type="submission" date="2023-05" db="EMBL/GenBank/DDBJ databases">
        <authorList>
            <person name="Schelkunov M.I."/>
        </authorList>
    </citation>
    <scope>NUCLEOTIDE SEQUENCE</scope>
    <source>
        <strain evidence="2">Hsosn_3</strain>
        <tissue evidence="2">Leaf</tissue>
    </source>
</reference>